<dbReference type="OrthoDB" id="5198277at2"/>
<dbReference type="EMBL" id="FNOT01000019">
    <property type="protein sequence ID" value="SDZ07746.1"/>
    <property type="molecule type" value="Genomic_DNA"/>
</dbReference>
<dbReference type="AlphaFoldDB" id="A0A1H3Q2Y2"/>
<name>A0A1H3Q2Y2_9ACTN</name>
<dbReference type="RefSeq" id="WP_091161385.1">
    <property type="nucleotide sequence ID" value="NZ_FNOT01000019.1"/>
</dbReference>
<gene>
    <name evidence="1" type="ORF">SAMN05660209_04598</name>
</gene>
<organism evidence="1 2">
    <name type="scientific">Geodermatophilus africanus</name>
    <dbReference type="NCBI Taxonomy" id="1137993"/>
    <lineage>
        <taxon>Bacteria</taxon>
        <taxon>Bacillati</taxon>
        <taxon>Actinomycetota</taxon>
        <taxon>Actinomycetes</taxon>
        <taxon>Geodermatophilales</taxon>
        <taxon>Geodermatophilaceae</taxon>
        <taxon>Geodermatophilus</taxon>
    </lineage>
</organism>
<accession>A0A1H3Q2Y2</accession>
<protein>
    <submittedName>
        <fullName evidence="1">Uncharacterized protein</fullName>
    </submittedName>
</protein>
<evidence type="ECO:0000313" key="1">
    <source>
        <dbReference type="EMBL" id="SDZ07746.1"/>
    </source>
</evidence>
<evidence type="ECO:0000313" key="2">
    <source>
        <dbReference type="Proteomes" id="UP000198921"/>
    </source>
</evidence>
<keyword evidence="2" id="KW-1185">Reference proteome</keyword>
<proteinExistence type="predicted"/>
<sequence>MRTYDPADSIVYVHLAQHPATPRPAREDCHPLPAGYANVSLRARLGGPRAVGARPVLALLPGGSAAAGPAASVPALRLVR</sequence>
<dbReference type="Proteomes" id="UP000198921">
    <property type="component" value="Unassembled WGS sequence"/>
</dbReference>
<dbReference type="STRING" id="1137993.SAMN05660209_04598"/>
<reference evidence="2" key="1">
    <citation type="submission" date="2016-10" db="EMBL/GenBank/DDBJ databases">
        <authorList>
            <person name="Varghese N."/>
            <person name="Submissions S."/>
        </authorList>
    </citation>
    <scope>NUCLEOTIDE SEQUENCE [LARGE SCALE GENOMIC DNA]</scope>
    <source>
        <strain evidence="2">DSM 45422</strain>
    </source>
</reference>